<dbReference type="InterPro" id="IPR011583">
    <property type="entry name" value="Chitinase_II/V-like_cat"/>
</dbReference>
<feature type="transmembrane region" description="Helical" evidence="1">
    <location>
        <begin position="32"/>
        <end position="61"/>
    </location>
</feature>
<dbReference type="InterPro" id="IPR001223">
    <property type="entry name" value="Glyco_hydro18_cat"/>
</dbReference>
<dbReference type="Pfam" id="PF00704">
    <property type="entry name" value="Glyco_hydro_18"/>
    <property type="match status" value="1"/>
</dbReference>
<dbReference type="GO" id="GO:0005975">
    <property type="term" value="P:carbohydrate metabolic process"/>
    <property type="evidence" value="ECO:0007669"/>
    <property type="project" value="InterPro"/>
</dbReference>
<name>A0A6A5HBK7_CAERE</name>
<dbReference type="InterPro" id="IPR002035">
    <property type="entry name" value="VWF_A"/>
</dbReference>
<dbReference type="SUPFAM" id="SSF51445">
    <property type="entry name" value="(Trans)glycosidases"/>
    <property type="match status" value="1"/>
</dbReference>
<dbReference type="GeneID" id="9822544"/>
<keyword evidence="1" id="KW-0472">Membrane</keyword>
<sequence>MTFRAINNKYNPLFSAPALLNRNTWSKKFRDICCVIVTLILISIICVPIAYVLSTVFMLFYDTEGKIIDSLTTTVPPVTTPSTTQIPITTTKNPNIPAASCGKRVIGYYTEWEKAEVSEKQLKKLTHVIYLFVNVQEDGTIKFDSDRAENRFLDMKNKAMTLNSGLKMMIGVGGHANSVVFSPLMKDVGKRKILIDSIASFIDENDLDGVDIFWVWSNSADKLHHSKFIRELRKRLNDLKSAKRRNEEYLISVIVPPSVSHLDSGYYLNEIVKHVDFLNVLTYDYYFNGNRVGPHSPIYEGSHGNIDETMKYLACKTKKPNKLNMAVPFYGTFWINASLPLHDDSDDIWKEKGDARGPYAVRWNQLDSEKWDKSSARFHEKSKTSYIWIPETKHFLTFENEKSLGEKTKYVKEKDLGGMLIWAIDQDDEENTLLNVVSSADACSETEKKSLEYNLAFVACTSSTTYRKCGTDINNLWLDIVLVIDNTRIMQMDGVYDTIQAMFGQSVRIGAGHPDPRSTRVAIVTYNEVATVEAGFDEFKSLAALNQELDKLNATQKSDSFDAFMDLGLSAANNLITAANRANDRKQYKKLIVLFTSNYSFKNQRPDVLALSIRQSGIDISTVYTGAGTTGNTAFQLKFVGNYNMNFHMQDAAPIVQELQGATAMANCFCRDGWSQYEWPINSGNLFGICVGNLNKNEYQMNAQKSCHTAAKNAYLVSEFDVNRRSFNYDVITNKGAKTVASYYNGLISQNGSWYWDQPDGKPLLPLDPSSGSVSTKSGCVADVKYSDGSVRIMFRTSPNPWDFRLRGHQLVVEIDYRIFVRCDPVILIFTAFKSSEQ</sequence>
<evidence type="ECO:0000259" key="3">
    <source>
        <dbReference type="PROSITE" id="PS51910"/>
    </source>
</evidence>
<reference evidence="4 5" key="1">
    <citation type="submission" date="2019-12" db="EMBL/GenBank/DDBJ databases">
        <title>Chromosome-level assembly of the Caenorhabditis remanei genome.</title>
        <authorList>
            <person name="Teterina A.A."/>
            <person name="Willis J.H."/>
            <person name="Phillips P.C."/>
        </authorList>
    </citation>
    <scope>NUCLEOTIDE SEQUENCE [LARGE SCALE GENOMIC DNA]</scope>
    <source>
        <strain evidence="4 5">PX506</strain>
        <tissue evidence="4">Whole organism</tissue>
    </source>
</reference>
<dbReference type="GO" id="GO:0008061">
    <property type="term" value="F:chitin binding"/>
    <property type="evidence" value="ECO:0007669"/>
    <property type="project" value="InterPro"/>
</dbReference>
<organism evidence="4 5">
    <name type="scientific">Caenorhabditis remanei</name>
    <name type="common">Caenorhabditis vulgaris</name>
    <dbReference type="NCBI Taxonomy" id="31234"/>
    <lineage>
        <taxon>Eukaryota</taxon>
        <taxon>Metazoa</taxon>
        <taxon>Ecdysozoa</taxon>
        <taxon>Nematoda</taxon>
        <taxon>Chromadorea</taxon>
        <taxon>Rhabditida</taxon>
        <taxon>Rhabditina</taxon>
        <taxon>Rhabditomorpha</taxon>
        <taxon>Rhabditoidea</taxon>
        <taxon>Rhabditidae</taxon>
        <taxon>Peloderinae</taxon>
        <taxon>Caenorhabditis</taxon>
    </lineage>
</organism>
<keyword evidence="1" id="KW-0812">Transmembrane</keyword>
<dbReference type="Proteomes" id="UP000483820">
    <property type="component" value="Chromosome II"/>
</dbReference>
<dbReference type="InterPro" id="IPR016187">
    <property type="entry name" value="CTDL_fold"/>
</dbReference>
<dbReference type="SUPFAM" id="SSF56436">
    <property type="entry name" value="C-type lectin-like"/>
    <property type="match status" value="1"/>
</dbReference>
<dbReference type="PANTHER" id="PTHR46073:SF6">
    <property type="entry name" value="GH18 DOMAIN-CONTAINING PROTEIN"/>
    <property type="match status" value="1"/>
</dbReference>
<keyword evidence="1" id="KW-1133">Transmembrane helix</keyword>
<dbReference type="PROSITE" id="PS50234">
    <property type="entry name" value="VWFA"/>
    <property type="match status" value="1"/>
</dbReference>
<dbReference type="PROSITE" id="PS51910">
    <property type="entry name" value="GH18_2"/>
    <property type="match status" value="1"/>
</dbReference>
<evidence type="ECO:0000313" key="4">
    <source>
        <dbReference type="EMBL" id="KAF1765178.1"/>
    </source>
</evidence>
<dbReference type="Pfam" id="PF00092">
    <property type="entry name" value="VWA"/>
    <property type="match status" value="1"/>
</dbReference>
<dbReference type="RefSeq" id="XP_053589239.1">
    <property type="nucleotide sequence ID" value="XM_053725045.1"/>
</dbReference>
<dbReference type="Gene3D" id="3.40.50.410">
    <property type="entry name" value="von Willebrand factor, type A domain"/>
    <property type="match status" value="1"/>
</dbReference>
<dbReference type="Gene3D" id="3.20.20.80">
    <property type="entry name" value="Glycosidases"/>
    <property type="match status" value="2"/>
</dbReference>
<dbReference type="CTD" id="9822544"/>
<dbReference type="AlphaFoldDB" id="A0A6A5HBK7"/>
<proteinExistence type="predicted"/>
<feature type="domain" description="GH18" evidence="3">
    <location>
        <begin position="103"/>
        <end position="444"/>
    </location>
</feature>
<evidence type="ECO:0000256" key="1">
    <source>
        <dbReference type="SAM" id="Phobius"/>
    </source>
</evidence>
<gene>
    <name evidence="4" type="ORF">GCK72_005130</name>
</gene>
<comment type="caution">
    <text evidence="4">The sequence shown here is derived from an EMBL/GenBank/DDBJ whole genome shotgun (WGS) entry which is preliminary data.</text>
</comment>
<dbReference type="SMART" id="SM00636">
    <property type="entry name" value="Glyco_18"/>
    <property type="match status" value="1"/>
</dbReference>
<protein>
    <submittedName>
        <fullName evidence="4">Uncharacterized protein</fullName>
    </submittedName>
</protein>
<accession>A0A6A5HBK7</accession>
<dbReference type="EMBL" id="WUAV01000002">
    <property type="protein sequence ID" value="KAF1765178.1"/>
    <property type="molecule type" value="Genomic_DNA"/>
</dbReference>
<evidence type="ECO:0000259" key="2">
    <source>
        <dbReference type="PROSITE" id="PS50234"/>
    </source>
</evidence>
<dbReference type="SMART" id="SM00327">
    <property type="entry name" value="VWA"/>
    <property type="match status" value="1"/>
</dbReference>
<dbReference type="PANTHER" id="PTHR46073">
    <property type="entry name" value="CHITINASE"/>
    <property type="match status" value="1"/>
</dbReference>
<evidence type="ECO:0000313" key="5">
    <source>
        <dbReference type="Proteomes" id="UP000483820"/>
    </source>
</evidence>
<dbReference type="SUPFAM" id="SSF53300">
    <property type="entry name" value="vWA-like"/>
    <property type="match status" value="1"/>
</dbReference>
<dbReference type="InterPro" id="IPR036465">
    <property type="entry name" value="vWFA_dom_sf"/>
</dbReference>
<dbReference type="InterPro" id="IPR017853">
    <property type="entry name" value="GH"/>
</dbReference>
<dbReference type="KEGG" id="crq:GCK72_005130"/>
<feature type="domain" description="VWFA" evidence="2">
    <location>
        <begin position="479"/>
        <end position="663"/>
    </location>
</feature>